<comment type="subcellular location">
    <subcellularLocation>
        <location evidence="2">Cell membrane</location>
        <topology evidence="2">Multi-pass membrane protein</topology>
    </subcellularLocation>
</comment>
<dbReference type="EMBL" id="CP118224">
    <property type="protein sequence ID" value="WMC09828.1"/>
    <property type="molecule type" value="Genomic_DNA"/>
</dbReference>
<keyword evidence="10" id="KW-0067">ATP-binding</keyword>
<evidence type="ECO:0000259" key="23">
    <source>
        <dbReference type="PROSITE" id="PS50885"/>
    </source>
</evidence>
<keyword evidence="9" id="KW-0418">Kinase</keyword>
<dbReference type="CDD" id="cd17546">
    <property type="entry name" value="REC_hyHK_CKI1_RcsC-like"/>
    <property type="match status" value="1"/>
</dbReference>
<evidence type="ECO:0000259" key="22">
    <source>
        <dbReference type="PROSITE" id="PS50113"/>
    </source>
</evidence>
<dbReference type="SMART" id="SM00388">
    <property type="entry name" value="HisKA"/>
    <property type="match status" value="1"/>
</dbReference>
<dbReference type="Pfam" id="PF00512">
    <property type="entry name" value="HisKA"/>
    <property type="match status" value="1"/>
</dbReference>
<dbReference type="GO" id="GO:0005886">
    <property type="term" value="C:plasma membrane"/>
    <property type="evidence" value="ECO:0007669"/>
    <property type="project" value="UniProtKB-SubCell"/>
</dbReference>
<dbReference type="InterPro" id="IPR000700">
    <property type="entry name" value="PAS-assoc_C"/>
</dbReference>
<dbReference type="SMART" id="SM00387">
    <property type="entry name" value="HATPase_c"/>
    <property type="match status" value="1"/>
</dbReference>
<dbReference type="InterPro" id="IPR003660">
    <property type="entry name" value="HAMP_dom"/>
</dbReference>
<feature type="domain" description="Histidine kinase" evidence="19">
    <location>
        <begin position="372"/>
        <end position="593"/>
    </location>
</feature>
<dbReference type="Gene3D" id="1.20.120.160">
    <property type="entry name" value="HPT domain"/>
    <property type="match status" value="1"/>
</dbReference>
<evidence type="ECO:0000259" key="24">
    <source>
        <dbReference type="PROSITE" id="PS50894"/>
    </source>
</evidence>
<dbReference type="KEGG" id="ope:PU634_11975"/>
<dbReference type="RefSeq" id="WP_306761045.1">
    <property type="nucleotide sequence ID" value="NZ_CP118224.1"/>
</dbReference>
<evidence type="ECO:0000256" key="4">
    <source>
        <dbReference type="ARBA" id="ARBA00022475"/>
    </source>
</evidence>
<evidence type="ECO:0000313" key="25">
    <source>
        <dbReference type="EMBL" id="WMC09828.1"/>
    </source>
</evidence>
<feature type="domain" description="PAC" evidence="22">
    <location>
        <begin position="304"/>
        <end position="354"/>
    </location>
</feature>
<dbReference type="PROSITE" id="PS50894">
    <property type="entry name" value="HPT"/>
    <property type="match status" value="1"/>
</dbReference>
<keyword evidence="12" id="KW-0902">Two-component regulatory system</keyword>
<dbReference type="PROSITE" id="PS50109">
    <property type="entry name" value="HIS_KIN"/>
    <property type="match status" value="1"/>
</dbReference>
<proteinExistence type="predicted"/>
<dbReference type="InterPro" id="IPR035965">
    <property type="entry name" value="PAS-like_dom_sf"/>
</dbReference>
<dbReference type="SUPFAM" id="SSF55785">
    <property type="entry name" value="PYP-like sensor domain (PAS domain)"/>
    <property type="match status" value="1"/>
</dbReference>
<dbReference type="InterPro" id="IPR005467">
    <property type="entry name" value="His_kinase_dom"/>
</dbReference>
<evidence type="ECO:0000256" key="6">
    <source>
        <dbReference type="ARBA" id="ARBA00022679"/>
    </source>
</evidence>
<evidence type="ECO:0000256" key="18">
    <source>
        <dbReference type="SAM" id="Phobius"/>
    </source>
</evidence>
<dbReference type="PANTHER" id="PTHR45339:SF1">
    <property type="entry name" value="HYBRID SIGNAL TRANSDUCTION HISTIDINE KINASE J"/>
    <property type="match status" value="1"/>
</dbReference>
<dbReference type="InterPro" id="IPR008207">
    <property type="entry name" value="Sig_transdc_His_kin_Hpt_dom"/>
</dbReference>
<sequence>MSFRLKTMLGVALIVGSLLLLLIWSSLRYLQDASHQEAVLRAETTSSLFAELVREAVLASDLARLESLASQALAASDMAYVRIMDNEQWLVEAGDTAARGTMVHAGADVLVNDRRYGRVELGLRTERAEGVIAGARHHLLLLAAGGMILVALFSLALGACLTRGLSRLTQAAEAISRGEDPAPIAVSGNGELAITSRAFNTMAEQLTRSRRDMEERLQIRQESRRHAAISAALVEANMDAVVIIDLDDTIVEFSSMAEKLFGYTRAEAIGRSMAELLIPPEVRDHHRRGMQHYRDTGHGPILGKHIELDAMRAGGELFPAELTVQTIQLEGSVLFAGFMRDISERKAAEQALKDARVRAEAASRAKSRFLAHMSHEIRSPLNAVLGSVSLLLEDKLTREQRLYAQTAESSGKALLGLINNILDFSRIEAGQLQPDKQQFRLDELLSDIAAHIALCAREKQLQTALIAEPGLPVQLTGDATRLRQILINLLDNALKFTDTGAVSLLITLEAKTNNGVELAFTVQDSGIGIPAEEQSALFEEFQQVDSSDSTRHGGSGLGLSISRGLCRAMGGELVFAHASQAGSVFVATLPLEYAGPVPAVPQHGGIVLCAGLHPLLLNAVRLACQPRGMSVAEWRPDEPLPAAGEQAMALLLHHDLPAPARSSLLTQAAQQGLEHIIELGREDASPLEPAITDRLPLPLLAGPLLRRLGRERSRPAQAVPADTFPSASAPQQGGRLLLAEDSPANQLVARAMLERAGYRVTIANNGLEALEACARQPFDLILMDLRMPQMDGLEATRRLRTQSSMAQVPIVALTANVSQQDIERCLAAGMDDFIPKPINSERLLATLVRHLSPGTRQAGAGTSPAPVEPPRPLPLLDEAAVHSLFEAMGADRFAGTMGLFLDENRERLARLEQAIARQDMESATLEAHTIKGCAGTFGAPQLQDWARQMEAACRSQDDTSIHRLAAHIDALGRQTETRFQHQITSLTGEQHDSESTQGTPPAGAHSAG</sequence>
<dbReference type="SUPFAM" id="SSF52172">
    <property type="entry name" value="CheY-like"/>
    <property type="match status" value="1"/>
</dbReference>
<organism evidence="25 26">
    <name type="scientific">Oceanimonas pelagia</name>
    <dbReference type="NCBI Taxonomy" id="3028314"/>
    <lineage>
        <taxon>Bacteria</taxon>
        <taxon>Pseudomonadati</taxon>
        <taxon>Pseudomonadota</taxon>
        <taxon>Gammaproteobacteria</taxon>
        <taxon>Aeromonadales</taxon>
        <taxon>Aeromonadaceae</taxon>
        <taxon>Oceanimonas</taxon>
    </lineage>
</organism>
<feature type="domain" description="HPt" evidence="24">
    <location>
        <begin position="889"/>
        <end position="978"/>
    </location>
</feature>
<dbReference type="SUPFAM" id="SSF47226">
    <property type="entry name" value="Histidine-containing phosphotransfer domain, HPT domain"/>
    <property type="match status" value="1"/>
</dbReference>
<dbReference type="Proteomes" id="UP001223802">
    <property type="component" value="Chromosome"/>
</dbReference>
<dbReference type="GO" id="GO:0005524">
    <property type="term" value="F:ATP binding"/>
    <property type="evidence" value="ECO:0007669"/>
    <property type="project" value="UniProtKB-KW"/>
</dbReference>
<dbReference type="CDD" id="cd00082">
    <property type="entry name" value="HisKA"/>
    <property type="match status" value="1"/>
</dbReference>
<evidence type="ECO:0000259" key="19">
    <source>
        <dbReference type="PROSITE" id="PS50109"/>
    </source>
</evidence>
<dbReference type="Pfam" id="PF13426">
    <property type="entry name" value="PAS_9"/>
    <property type="match status" value="1"/>
</dbReference>
<evidence type="ECO:0000256" key="5">
    <source>
        <dbReference type="ARBA" id="ARBA00022553"/>
    </source>
</evidence>
<feature type="coiled-coil region" evidence="16">
    <location>
        <begin position="901"/>
        <end position="928"/>
    </location>
</feature>
<dbReference type="CDD" id="cd00088">
    <property type="entry name" value="HPT"/>
    <property type="match status" value="1"/>
</dbReference>
<dbReference type="FunFam" id="1.10.287.130:FF:000004">
    <property type="entry name" value="Ethylene receptor 1"/>
    <property type="match status" value="1"/>
</dbReference>
<dbReference type="Pfam" id="PF01627">
    <property type="entry name" value="Hpt"/>
    <property type="match status" value="1"/>
</dbReference>
<dbReference type="PROSITE" id="PS50112">
    <property type="entry name" value="PAS"/>
    <property type="match status" value="1"/>
</dbReference>
<evidence type="ECO:0000256" key="11">
    <source>
        <dbReference type="ARBA" id="ARBA00022989"/>
    </source>
</evidence>
<keyword evidence="11 18" id="KW-1133">Transmembrane helix</keyword>
<evidence type="ECO:0000256" key="2">
    <source>
        <dbReference type="ARBA" id="ARBA00004651"/>
    </source>
</evidence>
<dbReference type="Gene3D" id="1.10.287.130">
    <property type="match status" value="1"/>
</dbReference>
<dbReference type="SMART" id="SM00304">
    <property type="entry name" value="HAMP"/>
    <property type="match status" value="1"/>
</dbReference>
<evidence type="ECO:0000256" key="17">
    <source>
        <dbReference type="SAM" id="MobiDB-lite"/>
    </source>
</evidence>
<evidence type="ECO:0000256" key="14">
    <source>
        <dbReference type="PROSITE-ProRule" id="PRU00110"/>
    </source>
</evidence>
<dbReference type="InterPro" id="IPR001789">
    <property type="entry name" value="Sig_transdc_resp-reg_receiver"/>
</dbReference>
<accession>A0AA50KMI5</accession>
<dbReference type="Pfam" id="PF00672">
    <property type="entry name" value="HAMP"/>
    <property type="match status" value="1"/>
</dbReference>
<dbReference type="CDD" id="cd16922">
    <property type="entry name" value="HATPase_EvgS-ArcB-TorS-like"/>
    <property type="match status" value="1"/>
</dbReference>
<evidence type="ECO:0000259" key="20">
    <source>
        <dbReference type="PROSITE" id="PS50110"/>
    </source>
</evidence>
<evidence type="ECO:0000256" key="3">
    <source>
        <dbReference type="ARBA" id="ARBA00012438"/>
    </source>
</evidence>
<evidence type="ECO:0000259" key="21">
    <source>
        <dbReference type="PROSITE" id="PS50112"/>
    </source>
</evidence>
<keyword evidence="5 15" id="KW-0597">Phosphoprotein</keyword>
<keyword evidence="6" id="KW-0808">Transferase</keyword>
<feature type="region of interest" description="Disordered" evidence="17">
    <location>
        <begin position="986"/>
        <end position="1008"/>
    </location>
</feature>
<dbReference type="EC" id="2.7.13.3" evidence="3"/>
<dbReference type="PROSITE" id="PS50113">
    <property type="entry name" value="PAC"/>
    <property type="match status" value="1"/>
</dbReference>
<comment type="catalytic activity">
    <reaction evidence="1">
        <text>ATP + protein L-histidine = ADP + protein N-phospho-L-histidine.</text>
        <dbReference type="EC" id="2.7.13.3"/>
    </reaction>
</comment>
<dbReference type="InterPro" id="IPR003594">
    <property type="entry name" value="HATPase_dom"/>
</dbReference>
<dbReference type="SMART" id="SM00091">
    <property type="entry name" value="PAS"/>
    <property type="match status" value="1"/>
</dbReference>
<dbReference type="Gene3D" id="6.10.340.10">
    <property type="match status" value="1"/>
</dbReference>
<dbReference type="InterPro" id="IPR036641">
    <property type="entry name" value="HPT_dom_sf"/>
</dbReference>
<evidence type="ECO:0000256" key="9">
    <source>
        <dbReference type="ARBA" id="ARBA00022777"/>
    </source>
</evidence>
<evidence type="ECO:0000256" key="15">
    <source>
        <dbReference type="PROSITE-ProRule" id="PRU00169"/>
    </source>
</evidence>
<protein>
    <recommendedName>
        <fullName evidence="3">histidine kinase</fullName>
        <ecNumber evidence="3">2.7.13.3</ecNumber>
    </recommendedName>
</protein>
<dbReference type="InterPro" id="IPR011006">
    <property type="entry name" value="CheY-like_superfamily"/>
</dbReference>
<keyword evidence="16" id="KW-0175">Coiled coil</keyword>
<evidence type="ECO:0000256" key="10">
    <source>
        <dbReference type="ARBA" id="ARBA00022840"/>
    </source>
</evidence>
<dbReference type="NCBIfam" id="TIGR00229">
    <property type="entry name" value="sensory_box"/>
    <property type="match status" value="1"/>
</dbReference>
<dbReference type="PANTHER" id="PTHR45339">
    <property type="entry name" value="HYBRID SIGNAL TRANSDUCTION HISTIDINE KINASE J"/>
    <property type="match status" value="1"/>
</dbReference>
<evidence type="ECO:0000256" key="7">
    <source>
        <dbReference type="ARBA" id="ARBA00022692"/>
    </source>
</evidence>
<dbReference type="CDD" id="cd06225">
    <property type="entry name" value="HAMP"/>
    <property type="match status" value="1"/>
</dbReference>
<evidence type="ECO:0000256" key="1">
    <source>
        <dbReference type="ARBA" id="ARBA00000085"/>
    </source>
</evidence>
<dbReference type="Pfam" id="PF00072">
    <property type="entry name" value="Response_reg"/>
    <property type="match status" value="1"/>
</dbReference>
<keyword evidence="26" id="KW-1185">Reference proteome</keyword>
<dbReference type="SMART" id="SM00448">
    <property type="entry name" value="REC"/>
    <property type="match status" value="1"/>
</dbReference>
<dbReference type="PRINTS" id="PR00344">
    <property type="entry name" value="BCTRLSENSOR"/>
</dbReference>
<gene>
    <name evidence="25" type="ORF">PU634_11975</name>
</gene>
<feature type="modified residue" description="Phosphohistidine" evidence="14">
    <location>
        <position position="928"/>
    </location>
</feature>
<dbReference type="InterPro" id="IPR003661">
    <property type="entry name" value="HisK_dim/P_dom"/>
</dbReference>
<evidence type="ECO:0000256" key="16">
    <source>
        <dbReference type="SAM" id="Coils"/>
    </source>
</evidence>
<keyword evidence="4" id="KW-1003">Cell membrane</keyword>
<feature type="transmembrane region" description="Helical" evidence="18">
    <location>
        <begin position="139"/>
        <end position="161"/>
    </location>
</feature>
<dbReference type="GO" id="GO:0000155">
    <property type="term" value="F:phosphorelay sensor kinase activity"/>
    <property type="evidence" value="ECO:0007669"/>
    <property type="project" value="InterPro"/>
</dbReference>
<dbReference type="CDD" id="cd00130">
    <property type="entry name" value="PAS"/>
    <property type="match status" value="1"/>
</dbReference>
<dbReference type="InterPro" id="IPR036097">
    <property type="entry name" value="HisK_dim/P_sf"/>
</dbReference>
<keyword evidence="7 18" id="KW-0812">Transmembrane</keyword>
<feature type="domain" description="Response regulatory" evidence="20">
    <location>
        <begin position="735"/>
        <end position="851"/>
    </location>
</feature>
<evidence type="ECO:0000256" key="8">
    <source>
        <dbReference type="ARBA" id="ARBA00022741"/>
    </source>
</evidence>
<dbReference type="Gene3D" id="3.30.565.10">
    <property type="entry name" value="Histidine kinase-like ATPase, C-terminal domain"/>
    <property type="match status" value="1"/>
</dbReference>
<dbReference type="InterPro" id="IPR036890">
    <property type="entry name" value="HATPase_C_sf"/>
</dbReference>
<keyword evidence="8" id="KW-0547">Nucleotide-binding</keyword>
<feature type="domain" description="PAS" evidence="21">
    <location>
        <begin position="233"/>
        <end position="297"/>
    </location>
</feature>
<dbReference type="SMART" id="SM00073">
    <property type="entry name" value="HPT"/>
    <property type="match status" value="1"/>
</dbReference>
<dbReference type="Gene3D" id="3.30.450.20">
    <property type="entry name" value="PAS domain"/>
    <property type="match status" value="1"/>
</dbReference>
<dbReference type="PROSITE" id="PS50885">
    <property type="entry name" value="HAMP"/>
    <property type="match status" value="1"/>
</dbReference>
<feature type="modified residue" description="4-aspartylphosphate" evidence="15">
    <location>
        <position position="784"/>
    </location>
</feature>
<dbReference type="Gene3D" id="3.40.50.2300">
    <property type="match status" value="1"/>
</dbReference>
<dbReference type="InterPro" id="IPR000014">
    <property type="entry name" value="PAS"/>
</dbReference>
<dbReference type="SUPFAM" id="SSF47384">
    <property type="entry name" value="Homodimeric domain of signal transducing histidine kinase"/>
    <property type="match status" value="1"/>
</dbReference>
<keyword evidence="13 18" id="KW-0472">Membrane</keyword>
<dbReference type="AlphaFoldDB" id="A0AA50KMI5"/>
<evidence type="ECO:0000313" key="26">
    <source>
        <dbReference type="Proteomes" id="UP001223802"/>
    </source>
</evidence>
<dbReference type="InterPro" id="IPR004358">
    <property type="entry name" value="Sig_transdc_His_kin-like_C"/>
</dbReference>
<evidence type="ECO:0000256" key="12">
    <source>
        <dbReference type="ARBA" id="ARBA00023012"/>
    </source>
</evidence>
<dbReference type="Pfam" id="PF02518">
    <property type="entry name" value="HATPase_c"/>
    <property type="match status" value="1"/>
</dbReference>
<evidence type="ECO:0000256" key="13">
    <source>
        <dbReference type="ARBA" id="ARBA00023136"/>
    </source>
</evidence>
<reference evidence="25 26" key="1">
    <citation type="submission" date="2023-02" db="EMBL/GenBank/DDBJ databases">
        <title>Complete genome sequence of a novel bacterium Oceanimonas sp. NTOU-MSR1 isolated from marine coast sediment.</title>
        <authorList>
            <person name="Yang H.-T."/>
            <person name="Chen Y.-L."/>
            <person name="Ho Y.-N."/>
        </authorList>
    </citation>
    <scope>NUCLEOTIDE SEQUENCE [LARGE SCALE GENOMIC DNA]</scope>
    <source>
        <strain evidence="25 26">NTOU-MSR1</strain>
    </source>
</reference>
<name>A0AA50KMI5_9GAMM</name>
<dbReference type="FunFam" id="3.30.565.10:FF:000010">
    <property type="entry name" value="Sensor histidine kinase RcsC"/>
    <property type="match status" value="1"/>
</dbReference>
<feature type="domain" description="HAMP" evidence="23">
    <location>
        <begin position="161"/>
        <end position="211"/>
    </location>
</feature>
<dbReference type="PROSITE" id="PS50110">
    <property type="entry name" value="RESPONSE_REGULATORY"/>
    <property type="match status" value="1"/>
</dbReference>
<dbReference type="SUPFAM" id="SSF55874">
    <property type="entry name" value="ATPase domain of HSP90 chaperone/DNA topoisomerase II/histidine kinase"/>
    <property type="match status" value="1"/>
</dbReference>